<organism evidence="9 10">
    <name type="scientific">Accumulibacter regalis</name>
    <dbReference type="NCBI Taxonomy" id="522306"/>
    <lineage>
        <taxon>Bacteria</taxon>
        <taxon>Pseudomonadati</taxon>
        <taxon>Pseudomonadota</taxon>
        <taxon>Betaproteobacteria</taxon>
        <taxon>Candidatus Accumulibacter</taxon>
    </lineage>
</organism>
<dbReference type="GO" id="GO:0016757">
    <property type="term" value="F:glycosyltransferase activity"/>
    <property type="evidence" value="ECO:0007669"/>
    <property type="project" value="UniProtKB-KW"/>
</dbReference>
<dbReference type="PANTHER" id="PTHR48090">
    <property type="entry name" value="UNDECAPRENYL-PHOSPHATE 4-DEOXY-4-FORMAMIDO-L-ARABINOSE TRANSFERASE-RELATED"/>
    <property type="match status" value="1"/>
</dbReference>
<reference evidence="9" key="1">
    <citation type="submission" date="2014-02" db="EMBL/GenBank/DDBJ databases">
        <title>Expanding our view of genomic diversity in Candidatus Accumulibacter clades.</title>
        <authorList>
            <person name="Skennerton C.T."/>
            <person name="Barr J.J."/>
            <person name="Slater F.R."/>
            <person name="Bond P.L."/>
            <person name="Tyson G.W."/>
        </authorList>
    </citation>
    <scope>NUCLEOTIDE SEQUENCE [LARGE SCALE GENOMIC DNA]</scope>
</reference>
<evidence type="ECO:0000256" key="6">
    <source>
        <dbReference type="ARBA" id="ARBA00023136"/>
    </source>
</evidence>
<feature type="transmembrane region" description="Helical" evidence="7">
    <location>
        <begin position="288"/>
        <end position="314"/>
    </location>
</feature>
<evidence type="ECO:0000256" key="5">
    <source>
        <dbReference type="ARBA" id="ARBA00022989"/>
    </source>
</evidence>
<dbReference type="Gene3D" id="3.90.550.10">
    <property type="entry name" value="Spore Coat Polysaccharide Biosynthesis Protein SpsA, Chain A"/>
    <property type="match status" value="1"/>
</dbReference>
<dbReference type="SUPFAM" id="SSF53448">
    <property type="entry name" value="Nucleotide-diphospho-sugar transferases"/>
    <property type="match status" value="1"/>
</dbReference>
<evidence type="ECO:0000256" key="1">
    <source>
        <dbReference type="ARBA" id="ARBA00004141"/>
    </source>
</evidence>
<evidence type="ECO:0000313" key="10">
    <source>
        <dbReference type="Proteomes" id="UP000022141"/>
    </source>
</evidence>
<evidence type="ECO:0000259" key="8">
    <source>
        <dbReference type="Pfam" id="PF00535"/>
    </source>
</evidence>
<feature type="transmembrane region" description="Helical" evidence="7">
    <location>
        <begin position="255"/>
        <end position="276"/>
    </location>
</feature>
<proteinExistence type="predicted"/>
<evidence type="ECO:0000313" key="9">
    <source>
        <dbReference type="EMBL" id="EXI88525.1"/>
    </source>
</evidence>
<sequence length="340" mass="36927">MPSSSTAAADTVAATAVARQAPVLGVVVPCYNEQEVFPETARRLAALLQGLIDAGRIDPASRTWFVDDGSRDQTWSLIEAAAEQPAMRVCGIKLSRNRGHQVALLAGILTAKGDVLISVDADLQDDLGAISQMLEAFAGGHDIVYGVRSARGTDSAFKRLTAEGYYRVLDRLGVEIVFNHADYRLMSRRAVEALREYPESNLFLRGLIPQLGFPSTTVAYERAERFAGESKYPLGKMLALAWQGMTSFSAAPLRMITALGMLVSVLSLGMGLWAFGVRLFTDAALPGWASIVIPLFLISGVQLLSLGVIGEYLAKIFLETKRRPLFFVDRLVRSDTDPVS</sequence>
<dbReference type="InterPro" id="IPR029044">
    <property type="entry name" value="Nucleotide-diphossugar_trans"/>
</dbReference>
<dbReference type="InterPro" id="IPR001173">
    <property type="entry name" value="Glyco_trans_2-like"/>
</dbReference>
<evidence type="ECO:0000256" key="4">
    <source>
        <dbReference type="ARBA" id="ARBA00022692"/>
    </source>
</evidence>
<keyword evidence="2 9" id="KW-0328">Glycosyltransferase</keyword>
<evidence type="ECO:0000256" key="7">
    <source>
        <dbReference type="SAM" id="Phobius"/>
    </source>
</evidence>
<evidence type="ECO:0000256" key="3">
    <source>
        <dbReference type="ARBA" id="ARBA00022679"/>
    </source>
</evidence>
<dbReference type="Pfam" id="PF00535">
    <property type="entry name" value="Glycos_transf_2"/>
    <property type="match status" value="1"/>
</dbReference>
<keyword evidence="6 7" id="KW-0472">Membrane</keyword>
<dbReference type="eggNOG" id="COG1215">
    <property type="taxonomic scope" value="Bacteria"/>
</dbReference>
<keyword evidence="4 7" id="KW-0812">Transmembrane</keyword>
<gene>
    <name evidence="9" type="primary">ykoT</name>
    <name evidence="9" type="ORF">AW11_02145</name>
</gene>
<dbReference type="EMBL" id="JEMY01000026">
    <property type="protein sequence ID" value="EXI88525.1"/>
    <property type="molecule type" value="Genomic_DNA"/>
</dbReference>
<dbReference type="Proteomes" id="UP000022141">
    <property type="component" value="Unassembled WGS sequence"/>
</dbReference>
<dbReference type="InterPro" id="IPR050256">
    <property type="entry name" value="Glycosyltransferase_2"/>
</dbReference>
<accession>A0A011QHN1</accession>
<feature type="domain" description="Glycosyltransferase 2-like" evidence="8">
    <location>
        <begin position="26"/>
        <end position="194"/>
    </location>
</feature>
<comment type="caution">
    <text evidence="9">The sequence shown here is derived from an EMBL/GenBank/DDBJ whole genome shotgun (WGS) entry which is preliminary data.</text>
</comment>
<dbReference type="GO" id="GO:0005886">
    <property type="term" value="C:plasma membrane"/>
    <property type="evidence" value="ECO:0007669"/>
    <property type="project" value="TreeGrafter"/>
</dbReference>
<comment type="subcellular location">
    <subcellularLocation>
        <location evidence="1">Membrane</location>
        <topology evidence="1">Multi-pass membrane protein</topology>
    </subcellularLocation>
</comment>
<dbReference type="CDD" id="cd04187">
    <property type="entry name" value="DPM1_like_bac"/>
    <property type="match status" value="1"/>
</dbReference>
<keyword evidence="5 7" id="KW-1133">Transmembrane helix</keyword>
<keyword evidence="3 9" id="KW-0808">Transferase</keyword>
<dbReference type="PANTHER" id="PTHR48090:SF1">
    <property type="entry name" value="PROPHAGE BACTOPRENOL GLUCOSYL TRANSFERASE HOMOLOG"/>
    <property type="match status" value="1"/>
</dbReference>
<dbReference type="EC" id="2.4.-.-" evidence="9"/>
<protein>
    <submittedName>
        <fullName evidence="9">Glycosyltransferase YkoT</fullName>
        <ecNumber evidence="9">2.4.-.-</ecNumber>
    </submittedName>
</protein>
<dbReference type="AlphaFoldDB" id="A0A011QHN1"/>
<dbReference type="STRING" id="1454004.AW11_02145"/>
<evidence type="ECO:0000256" key="2">
    <source>
        <dbReference type="ARBA" id="ARBA00022676"/>
    </source>
</evidence>
<dbReference type="PATRIC" id="fig|1454004.3.peg.2223"/>
<keyword evidence="10" id="KW-1185">Reference proteome</keyword>
<name>A0A011QHN1_ACCRE</name>